<feature type="compositionally biased region" description="Low complexity" evidence="1">
    <location>
        <begin position="34"/>
        <end position="52"/>
    </location>
</feature>
<name>A0A5C5VIM2_9BACT</name>
<gene>
    <name evidence="3" type="ORF">KOR34_29170</name>
</gene>
<protein>
    <submittedName>
        <fullName evidence="3">Uncharacterized protein</fullName>
    </submittedName>
</protein>
<dbReference type="AlphaFoldDB" id="A0A5C5VIM2"/>
<dbReference type="RefSeq" id="WP_146565248.1">
    <property type="nucleotide sequence ID" value="NZ_SIHJ01000001.1"/>
</dbReference>
<evidence type="ECO:0000313" key="4">
    <source>
        <dbReference type="Proteomes" id="UP000316714"/>
    </source>
</evidence>
<feature type="chain" id="PRO_5023121114" evidence="2">
    <location>
        <begin position="27"/>
        <end position="168"/>
    </location>
</feature>
<sequence length="168" mass="17611" precursor="true">MIAPLVRRPTGVAWVCLTLCVPPASAANDQAQTASPDSRGASAASDRAADPALGVDLPELETRGARPWLLASQCVSGDYYTQIRGSIPTAAMRVERLTPSSDQGPLGGAQAMAILSPLPTDELLPARIDFTSLVARGFTPEPLRLPLPNLRDSTSRQVGVLVDELGSP</sequence>
<keyword evidence="2" id="KW-0732">Signal</keyword>
<feature type="signal peptide" evidence="2">
    <location>
        <begin position="1"/>
        <end position="26"/>
    </location>
</feature>
<proteinExistence type="predicted"/>
<comment type="caution">
    <text evidence="3">The sequence shown here is derived from an EMBL/GenBank/DDBJ whole genome shotgun (WGS) entry which is preliminary data.</text>
</comment>
<keyword evidence="4" id="KW-1185">Reference proteome</keyword>
<organism evidence="3 4">
    <name type="scientific">Posidoniimonas corsicana</name>
    <dbReference type="NCBI Taxonomy" id="1938618"/>
    <lineage>
        <taxon>Bacteria</taxon>
        <taxon>Pseudomonadati</taxon>
        <taxon>Planctomycetota</taxon>
        <taxon>Planctomycetia</taxon>
        <taxon>Pirellulales</taxon>
        <taxon>Lacipirellulaceae</taxon>
        <taxon>Posidoniimonas</taxon>
    </lineage>
</organism>
<dbReference type="EMBL" id="SIHJ01000001">
    <property type="protein sequence ID" value="TWT37951.1"/>
    <property type="molecule type" value="Genomic_DNA"/>
</dbReference>
<reference evidence="3 4" key="1">
    <citation type="submission" date="2019-02" db="EMBL/GenBank/DDBJ databases">
        <title>Deep-cultivation of Planctomycetes and their phenomic and genomic characterization uncovers novel biology.</title>
        <authorList>
            <person name="Wiegand S."/>
            <person name="Jogler M."/>
            <person name="Boedeker C."/>
            <person name="Pinto D."/>
            <person name="Vollmers J."/>
            <person name="Rivas-Marin E."/>
            <person name="Kohn T."/>
            <person name="Peeters S.H."/>
            <person name="Heuer A."/>
            <person name="Rast P."/>
            <person name="Oberbeckmann S."/>
            <person name="Bunk B."/>
            <person name="Jeske O."/>
            <person name="Meyerdierks A."/>
            <person name="Storesund J.E."/>
            <person name="Kallscheuer N."/>
            <person name="Luecker S."/>
            <person name="Lage O.M."/>
            <person name="Pohl T."/>
            <person name="Merkel B.J."/>
            <person name="Hornburger P."/>
            <person name="Mueller R.-W."/>
            <person name="Bruemmer F."/>
            <person name="Labrenz M."/>
            <person name="Spormann A.M."/>
            <person name="Op Den Camp H."/>
            <person name="Overmann J."/>
            <person name="Amann R."/>
            <person name="Jetten M.S.M."/>
            <person name="Mascher T."/>
            <person name="Medema M.H."/>
            <person name="Devos D.P."/>
            <person name="Kaster A.-K."/>
            <person name="Ovreas L."/>
            <person name="Rohde M."/>
            <person name="Galperin M.Y."/>
            <person name="Jogler C."/>
        </authorList>
    </citation>
    <scope>NUCLEOTIDE SEQUENCE [LARGE SCALE GENOMIC DNA]</scope>
    <source>
        <strain evidence="3 4">KOR34</strain>
    </source>
</reference>
<evidence type="ECO:0000256" key="2">
    <source>
        <dbReference type="SAM" id="SignalP"/>
    </source>
</evidence>
<evidence type="ECO:0000256" key="1">
    <source>
        <dbReference type="SAM" id="MobiDB-lite"/>
    </source>
</evidence>
<feature type="region of interest" description="Disordered" evidence="1">
    <location>
        <begin position="27"/>
        <end position="52"/>
    </location>
</feature>
<accession>A0A5C5VIM2</accession>
<evidence type="ECO:0000313" key="3">
    <source>
        <dbReference type="EMBL" id="TWT37951.1"/>
    </source>
</evidence>
<dbReference type="Proteomes" id="UP000316714">
    <property type="component" value="Unassembled WGS sequence"/>
</dbReference>